<dbReference type="PANTHER" id="PTHR33540:SF2">
    <property type="entry name" value="TRNA THREONYLCARBAMOYLADENOSINE BIOSYNTHESIS PROTEIN TSAE"/>
    <property type="match status" value="1"/>
</dbReference>
<evidence type="ECO:0000256" key="5">
    <source>
        <dbReference type="ARBA" id="ARBA00022694"/>
    </source>
</evidence>
<dbReference type="SUPFAM" id="SSF52540">
    <property type="entry name" value="P-loop containing nucleoside triphosphate hydrolases"/>
    <property type="match status" value="1"/>
</dbReference>
<dbReference type="Pfam" id="PF02367">
    <property type="entry name" value="TsaE"/>
    <property type="match status" value="1"/>
</dbReference>
<evidence type="ECO:0000313" key="11">
    <source>
        <dbReference type="EMBL" id="AVR46180.1"/>
    </source>
</evidence>
<reference evidence="12" key="1">
    <citation type="submission" date="2018-03" db="EMBL/GenBank/DDBJ databases">
        <title>Gramella fulva sp. nov., isolated from a dry surface of tidal flat.</title>
        <authorList>
            <person name="Hwang S.H."/>
            <person name="Hwang W.M."/>
            <person name="Kang K."/>
            <person name="Ahn T.-Y."/>
        </authorList>
    </citation>
    <scope>NUCLEOTIDE SEQUENCE [LARGE SCALE GENOMIC DNA]</scope>
    <source>
        <strain evidence="12">SH35</strain>
    </source>
</reference>
<keyword evidence="8" id="KW-0067">ATP-binding</keyword>
<evidence type="ECO:0000256" key="3">
    <source>
        <dbReference type="ARBA" id="ARBA00019010"/>
    </source>
</evidence>
<keyword evidence="7" id="KW-0547">Nucleotide-binding</keyword>
<dbReference type="Proteomes" id="UP000241507">
    <property type="component" value="Chromosome"/>
</dbReference>
<keyword evidence="9" id="KW-0460">Magnesium</keyword>
<evidence type="ECO:0000256" key="2">
    <source>
        <dbReference type="ARBA" id="ARBA00007599"/>
    </source>
</evidence>
<dbReference type="InterPro" id="IPR003442">
    <property type="entry name" value="T6A_TsaE"/>
</dbReference>
<comment type="similarity">
    <text evidence="2">Belongs to the TsaE family.</text>
</comment>
<keyword evidence="4" id="KW-0963">Cytoplasm</keyword>
<sequence length="134" mass="15285">MELTYKLQELDVAVDYILSNTKSKTLLFYGEMGAGKTTLIKELVKALGVHDVASSPTFSLVNHYESDEGSVYHFDFYRIEDETEALDIGLEDYLESDAWNLIEWPEKVANLLGDNPQKLLIEVDSENTRKLKFC</sequence>
<evidence type="ECO:0000313" key="12">
    <source>
        <dbReference type="Proteomes" id="UP000241507"/>
    </source>
</evidence>
<dbReference type="GO" id="GO:0002949">
    <property type="term" value="P:tRNA threonylcarbamoyladenosine modification"/>
    <property type="evidence" value="ECO:0007669"/>
    <property type="project" value="InterPro"/>
</dbReference>
<dbReference type="OrthoDB" id="9815896at2"/>
<name>A0A2R3Z7C9_9FLAO</name>
<dbReference type="NCBIfam" id="TIGR00150">
    <property type="entry name" value="T6A_YjeE"/>
    <property type="match status" value="1"/>
</dbReference>
<organism evidence="11 12">
    <name type="scientific">Christiangramia fulva</name>
    <dbReference type="NCBI Taxonomy" id="2126553"/>
    <lineage>
        <taxon>Bacteria</taxon>
        <taxon>Pseudomonadati</taxon>
        <taxon>Bacteroidota</taxon>
        <taxon>Flavobacteriia</taxon>
        <taxon>Flavobacteriales</taxon>
        <taxon>Flavobacteriaceae</taxon>
        <taxon>Christiangramia</taxon>
    </lineage>
</organism>
<keyword evidence="12" id="KW-1185">Reference proteome</keyword>
<dbReference type="GO" id="GO:0046872">
    <property type="term" value="F:metal ion binding"/>
    <property type="evidence" value="ECO:0007669"/>
    <property type="project" value="UniProtKB-KW"/>
</dbReference>
<gene>
    <name evidence="11" type="ORF">C7S20_13445</name>
</gene>
<dbReference type="InterPro" id="IPR027417">
    <property type="entry name" value="P-loop_NTPase"/>
</dbReference>
<evidence type="ECO:0000256" key="10">
    <source>
        <dbReference type="ARBA" id="ARBA00032441"/>
    </source>
</evidence>
<dbReference type="AlphaFoldDB" id="A0A2R3Z7C9"/>
<comment type="subcellular location">
    <subcellularLocation>
        <location evidence="1">Cytoplasm</location>
    </subcellularLocation>
</comment>
<dbReference type="Gene3D" id="3.40.50.300">
    <property type="entry name" value="P-loop containing nucleotide triphosphate hydrolases"/>
    <property type="match status" value="1"/>
</dbReference>
<keyword evidence="11" id="KW-0808">Transferase</keyword>
<dbReference type="RefSeq" id="WP_107012954.1">
    <property type="nucleotide sequence ID" value="NZ_CP028136.1"/>
</dbReference>
<dbReference type="GO" id="GO:0005737">
    <property type="term" value="C:cytoplasm"/>
    <property type="evidence" value="ECO:0007669"/>
    <property type="project" value="UniProtKB-SubCell"/>
</dbReference>
<evidence type="ECO:0000256" key="8">
    <source>
        <dbReference type="ARBA" id="ARBA00022840"/>
    </source>
</evidence>
<evidence type="ECO:0000256" key="6">
    <source>
        <dbReference type="ARBA" id="ARBA00022723"/>
    </source>
</evidence>
<evidence type="ECO:0000256" key="7">
    <source>
        <dbReference type="ARBA" id="ARBA00022741"/>
    </source>
</evidence>
<keyword evidence="6" id="KW-0479">Metal-binding</keyword>
<dbReference type="GO" id="GO:0005524">
    <property type="term" value="F:ATP binding"/>
    <property type="evidence" value="ECO:0007669"/>
    <property type="project" value="UniProtKB-KW"/>
</dbReference>
<keyword evidence="5" id="KW-0819">tRNA processing</keyword>
<dbReference type="KEGG" id="grs:C7S20_13445"/>
<evidence type="ECO:0000256" key="4">
    <source>
        <dbReference type="ARBA" id="ARBA00022490"/>
    </source>
</evidence>
<evidence type="ECO:0000256" key="9">
    <source>
        <dbReference type="ARBA" id="ARBA00022842"/>
    </source>
</evidence>
<dbReference type="EMBL" id="CP028136">
    <property type="protein sequence ID" value="AVR46180.1"/>
    <property type="molecule type" value="Genomic_DNA"/>
</dbReference>
<dbReference type="PANTHER" id="PTHR33540">
    <property type="entry name" value="TRNA THREONYLCARBAMOYLADENOSINE BIOSYNTHESIS PROTEIN TSAE"/>
    <property type="match status" value="1"/>
</dbReference>
<dbReference type="GO" id="GO:0016740">
    <property type="term" value="F:transferase activity"/>
    <property type="evidence" value="ECO:0007669"/>
    <property type="project" value="UniProtKB-KW"/>
</dbReference>
<evidence type="ECO:0000256" key="1">
    <source>
        <dbReference type="ARBA" id="ARBA00004496"/>
    </source>
</evidence>
<proteinExistence type="inferred from homology"/>
<accession>A0A2R3Z7C9</accession>
<protein>
    <recommendedName>
        <fullName evidence="3">tRNA threonylcarbamoyladenosine biosynthesis protein TsaE</fullName>
    </recommendedName>
    <alternativeName>
        <fullName evidence="10">t(6)A37 threonylcarbamoyladenosine biosynthesis protein TsaE</fullName>
    </alternativeName>
</protein>